<dbReference type="PRINTS" id="PR00039">
    <property type="entry name" value="HTHLYSR"/>
</dbReference>
<dbReference type="InterPro" id="IPR050950">
    <property type="entry name" value="HTH-type_LysR_regulators"/>
</dbReference>
<dbReference type="GO" id="GO:0005829">
    <property type="term" value="C:cytosol"/>
    <property type="evidence" value="ECO:0007669"/>
    <property type="project" value="TreeGrafter"/>
</dbReference>
<dbReference type="PANTHER" id="PTHR30419:SF8">
    <property type="entry name" value="NITROGEN ASSIMILATION TRANSCRIPTIONAL ACTIVATOR-RELATED"/>
    <property type="match status" value="1"/>
</dbReference>
<dbReference type="InterPro" id="IPR036390">
    <property type="entry name" value="WH_DNA-bd_sf"/>
</dbReference>
<organism evidence="2 3">
    <name type="scientific">Pseudomonas tolaasii</name>
    <dbReference type="NCBI Taxonomy" id="29442"/>
    <lineage>
        <taxon>Bacteria</taxon>
        <taxon>Pseudomonadati</taxon>
        <taxon>Pseudomonadota</taxon>
        <taxon>Gammaproteobacteria</taxon>
        <taxon>Pseudomonadales</taxon>
        <taxon>Pseudomonadaceae</taxon>
        <taxon>Pseudomonas</taxon>
    </lineage>
</organism>
<dbReference type="Proteomes" id="UP000549134">
    <property type="component" value="Unassembled WGS sequence"/>
</dbReference>
<dbReference type="Pfam" id="PF00126">
    <property type="entry name" value="HTH_1"/>
    <property type="match status" value="1"/>
</dbReference>
<protein>
    <submittedName>
        <fullName evidence="2">LysR family transcriptional regulator</fullName>
    </submittedName>
</protein>
<dbReference type="EMBL" id="JACAQK010000031">
    <property type="protein sequence ID" value="NWD39836.1"/>
    <property type="molecule type" value="Genomic_DNA"/>
</dbReference>
<dbReference type="GO" id="GO:0003700">
    <property type="term" value="F:DNA-binding transcription factor activity"/>
    <property type="evidence" value="ECO:0007669"/>
    <property type="project" value="InterPro"/>
</dbReference>
<accession>A0A7Y8AT56</accession>
<proteinExistence type="predicted"/>
<dbReference type="Gene3D" id="1.10.10.10">
    <property type="entry name" value="Winged helix-like DNA-binding domain superfamily/Winged helix DNA-binding domain"/>
    <property type="match status" value="1"/>
</dbReference>
<reference evidence="2 3" key="1">
    <citation type="submission" date="2020-04" db="EMBL/GenBank/DDBJ databases">
        <title>Molecular characterization of pseudomonads from Agaricus bisporus reveal novel blotch 2 pathogens in Western Europe.</title>
        <authorList>
            <person name="Taparia T."/>
            <person name="Krijger M."/>
            <person name="Haynes E."/>
            <person name="Elpinstone J.G."/>
            <person name="Noble R."/>
            <person name="Van Der Wolf J."/>
        </authorList>
    </citation>
    <scope>NUCLEOTIDE SEQUENCE [LARGE SCALE GENOMIC DNA]</scope>
    <source>
        <strain evidence="2 3">IPO3746</strain>
    </source>
</reference>
<sequence>MTQSAISKQISNLEQSLGIVLFERTRRGSDLTLEGYILLTTTQTILKNLERVSTHCIVNRARLKTEKLIIVDLEY</sequence>
<dbReference type="AlphaFoldDB" id="A0A7Y8AT56"/>
<name>A0A7Y8AT56_PSETO</name>
<evidence type="ECO:0000313" key="2">
    <source>
        <dbReference type="EMBL" id="NWD39836.1"/>
    </source>
</evidence>
<dbReference type="InterPro" id="IPR036388">
    <property type="entry name" value="WH-like_DNA-bd_sf"/>
</dbReference>
<feature type="domain" description="HTH lysR-type" evidence="1">
    <location>
        <begin position="1"/>
        <end position="32"/>
    </location>
</feature>
<dbReference type="PANTHER" id="PTHR30419">
    <property type="entry name" value="HTH-TYPE TRANSCRIPTIONAL REGULATOR YBHD"/>
    <property type="match status" value="1"/>
</dbReference>
<comment type="caution">
    <text evidence="2">The sequence shown here is derived from an EMBL/GenBank/DDBJ whole genome shotgun (WGS) entry which is preliminary data.</text>
</comment>
<dbReference type="SUPFAM" id="SSF46785">
    <property type="entry name" value="Winged helix' DNA-binding domain"/>
    <property type="match status" value="1"/>
</dbReference>
<dbReference type="PROSITE" id="PS50931">
    <property type="entry name" value="HTH_LYSR"/>
    <property type="match status" value="1"/>
</dbReference>
<evidence type="ECO:0000259" key="1">
    <source>
        <dbReference type="PROSITE" id="PS50931"/>
    </source>
</evidence>
<gene>
    <name evidence="2" type="ORF">HX787_28645</name>
</gene>
<evidence type="ECO:0000313" key="3">
    <source>
        <dbReference type="Proteomes" id="UP000549134"/>
    </source>
</evidence>
<dbReference type="InterPro" id="IPR000847">
    <property type="entry name" value="LysR_HTH_N"/>
</dbReference>